<dbReference type="EMBL" id="JAVDQS010000005">
    <property type="protein sequence ID" value="MDR6405317.1"/>
    <property type="molecule type" value="Genomic_DNA"/>
</dbReference>
<organism evidence="1 2">
    <name type="scientific">Chryseobacterium geocarposphaerae</name>
    <dbReference type="NCBI Taxonomy" id="1416776"/>
    <lineage>
        <taxon>Bacteria</taxon>
        <taxon>Pseudomonadati</taxon>
        <taxon>Bacteroidota</taxon>
        <taxon>Flavobacteriia</taxon>
        <taxon>Flavobacteriales</taxon>
        <taxon>Weeksellaceae</taxon>
        <taxon>Chryseobacterium group</taxon>
        <taxon>Chryseobacterium</taxon>
    </lineage>
</organism>
<gene>
    <name evidence="1" type="ORF">J2781_002246</name>
</gene>
<protein>
    <submittedName>
        <fullName evidence="1">Uncharacterized protein</fullName>
    </submittedName>
</protein>
<proteinExistence type="predicted"/>
<sequence>MYKICHLLWNNYPIVESIKVLKIQVTSFTDLQKTLKGDKIHINITNKSFYSEVKSIFSQKIFNQFKTL</sequence>
<dbReference type="Proteomes" id="UP001184853">
    <property type="component" value="Unassembled WGS sequence"/>
</dbReference>
<evidence type="ECO:0000313" key="2">
    <source>
        <dbReference type="Proteomes" id="UP001184853"/>
    </source>
</evidence>
<evidence type="ECO:0000313" key="1">
    <source>
        <dbReference type="EMBL" id="MDR6405317.1"/>
    </source>
</evidence>
<reference evidence="1 2" key="1">
    <citation type="submission" date="2023-07" db="EMBL/GenBank/DDBJ databases">
        <title>Sorghum-associated microbial communities from plants grown in Nebraska, USA.</title>
        <authorList>
            <person name="Schachtman D."/>
        </authorList>
    </citation>
    <scope>NUCLEOTIDE SEQUENCE [LARGE SCALE GENOMIC DNA]</scope>
    <source>
        <strain evidence="1 2">DS1709</strain>
    </source>
</reference>
<keyword evidence="2" id="KW-1185">Reference proteome</keyword>
<comment type="caution">
    <text evidence="1">The sequence shown here is derived from an EMBL/GenBank/DDBJ whole genome shotgun (WGS) entry which is preliminary data.</text>
</comment>
<accession>A0ABU1LF26</accession>
<name>A0ABU1LF26_9FLAO</name>